<dbReference type="EMBL" id="BMYZ01000003">
    <property type="protein sequence ID" value="GGY83263.1"/>
    <property type="molecule type" value="Genomic_DNA"/>
</dbReference>
<keyword evidence="7 8" id="KW-0998">Cell outer membrane</keyword>
<evidence type="ECO:0000259" key="10">
    <source>
        <dbReference type="Pfam" id="PF00593"/>
    </source>
</evidence>
<dbReference type="Pfam" id="PF07715">
    <property type="entry name" value="Plug"/>
    <property type="match status" value="1"/>
</dbReference>
<evidence type="ECO:0000256" key="8">
    <source>
        <dbReference type="PROSITE-ProRule" id="PRU01360"/>
    </source>
</evidence>
<keyword evidence="4 8" id="KW-0812">Transmembrane</keyword>
<evidence type="ECO:0000256" key="4">
    <source>
        <dbReference type="ARBA" id="ARBA00022692"/>
    </source>
</evidence>
<dbReference type="PANTHER" id="PTHR30069:SF27">
    <property type="entry name" value="BLL4766 PROTEIN"/>
    <property type="match status" value="1"/>
</dbReference>
<dbReference type="Proteomes" id="UP000619761">
    <property type="component" value="Unassembled WGS sequence"/>
</dbReference>
<evidence type="ECO:0000256" key="3">
    <source>
        <dbReference type="ARBA" id="ARBA00022452"/>
    </source>
</evidence>
<evidence type="ECO:0000256" key="2">
    <source>
        <dbReference type="ARBA" id="ARBA00022448"/>
    </source>
</evidence>
<dbReference type="Pfam" id="PF00593">
    <property type="entry name" value="TonB_dep_Rec_b-barrel"/>
    <property type="match status" value="1"/>
</dbReference>
<keyword evidence="12" id="KW-0675">Receptor</keyword>
<dbReference type="InterPro" id="IPR036942">
    <property type="entry name" value="Beta-barrel_TonB_sf"/>
</dbReference>
<dbReference type="Gene3D" id="2.170.130.10">
    <property type="entry name" value="TonB-dependent receptor, plug domain"/>
    <property type="match status" value="1"/>
</dbReference>
<dbReference type="Gene3D" id="2.40.170.20">
    <property type="entry name" value="TonB-dependent receptor, beta-barrel domain"/>
    <property type="match status" value="1"/>
</dbReference>
<reference evidence="13" key="1">
    <citation type="journal article" date="2019" name="Int. J. Syst. Evol. Microbiol.">
        <title>The Global Catalogue of Microorganisms (GCM) 10K type strain sequencing project: providing services to taxonomists for standard genome sequencing and annotation.</title>
        <authorList>
            <consortium name="The Broad Institute Genomics Platform"/>
            <consortium name="The Broad Institute Genome Sequencing Center for Infectious Disease"/>
            <person name="Wu L."/>
            <person name="Ma J."/>
        </authorList>
    </citation>
    <scope>NUCLEOTIDE SEQUENCE [LARGE SCALE GENOMIC DNA]</scope>
    <source>
        <strain evidence="13">KCTC 32239</strain>
    </source>
</reference>
<keyword evidence="6 8" id="KW-0472">Membrane</keyword>
<dbReference type="InterPro" id="IPR000531">
    <property type="entry name" value="Beta-barrel_TonB"/>
</dbReference>
<comment type="subcellular location">
    <subcellularLocation>
        <location evidence="1 8">Cell outer membrane</location>
        <topology evidence="1 8">Multi-pass membrane protein</topology>
    </subcellularLocation>
</comment>
<name>A0ABQ3B7B4_9GAMM</name>
<comment type="similarity">
    <text evidence="8 9">Belongs to the TonB-dependent receptor family.</text>
</comment>
<feature type="domain" description="TonB-dependent receptor plug" evidence="11">
    <location>
        <begin position="36"/>
        <end position="144"/>
    </location>
</feature>
<dbReference type="SUPFAM" id="SSF56935">
    <property type="entry name" value="Porins"/>
    <property type="match status" value="1"/>
</dbReference>
<sequence>MWPAYGLESNNYFDLTLEQLLDTKVLSVSKKVETVAAAPAAVYVVTNEDILRAGVTSIPDALRMVPGVDVARSDSNSWAISIRGFNSTLTNKLLVLIDGRSIYNPVFGGVLWEAQNLVLADIDRIEVVRGPGGTLWGANAVNGVINIITKHTRDTKDNIVSALGGNEETNLAVRHGGALDNDGAYRVYAKAFRRDASHSPAGGDAYDKWDGVRTGFRVDWSDKFTLQGDAYRTNTLQRKPNFSLTPPYAAVTNQEIVYEGVNLLGRWTEIRDNGAQFSVQSYIDWARRDEPLNFIDNRTTYDLEAQYNFAAMGAHELITGAGIRFMADDKTGNRNVSFSPKQLHSNLYNAFVQDKITLAPERWFLTLGSKFEHNDFSGFEVQPNVRLQWHPNQTQTLWASVSRAVRTPTPVEEDLTSTLLTAANARAAFVPNDDFKSEKLTAYELGYRQQITPTLSADVATFYNDYDYLATTSVQPVQLINNGVDPLHILIPIKFTNDMTGKSRGAEAAFNWSVNSNLKIALNYTYLRLAVTALNSEQESAELLYPKHQAGIKVFWNITGNWTLDGWAAHVDKLPGGNVDDYTRLDINLGGQLTKNLRFNLVGQNLLDKRHREFGAADDINAAEIERSIFGKLTWSF</sequence>
<dbReference type="PANTHER" id="PTHR30069">
    <property type="entry name" value="TONB-DEPENDENT OUTER MEMBRANE RECEPTOR"/>
    <property type="match status" value="1"/>
</dbReference>
<evidence type="ECO:0000256" key="7">
    <source>
        <dbReference type="ARBA" id="ARBA00023237"/>
    </source>
</evidence>
<dbReference type="InterPro" id="IPR039426">
    <property type="entry name" value="TonB-dep_rcpt-like"/>
</dbReference>
<evidence type="ECO:0000259" key="11">
    <source>
        <dbReference type="Pfam" id="PF07715"/>
    </source>
</evidence>
<evidence type="ECO:0000256" key="1">
    <source>
        <dbReference type="ARBA" id="ARBA00004571"/>
    </source>
</evidence>
<dbReference type="InterPro" id="IPR012910">
    <property type="entry name" value="Plug_dom"/>
</dbReference>
<evidence type="ECO:0000313" key="13">
    <source>
        <dbReference type="Proteomes" id="UP000619761"/>
    </source>
</evidence>
<keyword evidence="3 8" id="KW-1134">Transmembrane beta strand</keyword>
<keyword evidence="13" id="KW-1185">Reference proteome</keyword>
<dbReference type="PROSITE" id="PS52016">
    <property type="entry name" value="TONB_DEPENDENT_REC_3"/>
    <property type="match status" value="1"/>
</dbReference>
<evidence type="ECO:0000256" key="9">
    <source>
        <dbReference type="RuleBase" id="RU003357"/>
    </source>
</evidence>
<dbReference type="CDD" id="cd01347">
    <property type="entry name" value="ligand_gated_channel"/>
    <property type="match status" value="1"/>
</dbReference>
<gene>
    <name evidence="12" type="ORF">GCM10011613_30180</name>
</gene>
<organism evidence="12 13">
    <name type="scientific">Cellvibrio zantedeschiae</name>
    <dbReference type="NCBI Taxonomy" id="1237077"/>
    <lineage>
        <taxon>Bacteria</taxon>
        <taxon>Pseudomonadati</taxon>
        <taxon>Pseudomonadota</taxon>
        <taxon>Gammaproteobacteria</taxon>
        <taxon>Cellvibrionales</taxon>
        <taxon>Cellvibrionaceae</taxon>
        <taxon>Cellvibrio</taxon>
    </lineage>
</organism>
<accession>A0ABQ3B7B4</accession>
<proteinExistence type="inferred from homology"/>
<feature type="domain" description="TonB-dependent receptor-like beta-barrel" evidence="10">
    <location>
        <begin position="176"/>
        <end position="606"/>
    </location>
</feature>
<keyword evidence="2 8" id="KW-0813">Transport</keyword>
<evidence type="ECO:0000313" key="12">
    <source>
        <dbReference type="EMBL" id="GGY83263.1"/>
    </source>
</evidence>
<comment type="caution">
    <text evidence="12">The sequence shown here is derived from an EMBL/GenBank/DDBJ whole genome shotgun (WGS) entry which is preliminary data.</text>
</comment>
<evidence type="ECO:0000256" key="5">
    <source>
        <dbReference type="ARBA" id="ARBA00023077"/>
    </source>
</evidence>
<protein>
    <submittedName>
        <fullName evidence="12">TonB-dependent receptor</fullName>
    </submittedName>
</protein>
<keyword evidence="5 9" id="KW-0798">TonB box</keyword>
<dbReference type="InterPro" id="IPR037066">
    <property type="entry name" value="Plug_dom_sf"/>
</dbReference>
<evidence type="ECO:0000256" key="6">
    <source>
        <dbReference type="ARBA" id="ARBA00023136"/>
    </source>
</evidence>